<proteinExistence type="predicted"/>
<reference evidence="1 2" key="1">
    <citation type="submission" date="2019-07" db="EMBL/GenBank/DDBJ databases">
        <title>Shewanella sp. YLB-06 whole genomic sequence.</title>
        <authorList>
            <person name="Yu L."/>
        </authorList>
    </citation>
    <scope>NUCLEOTIDE SEQUENCE [LARGE SCALE GENOMIC DNA]</scope>
    <source>
        <strain evidence="1 2">YLB-06</strain>
    </source>
</reference>
<organism evidence="1 2">
    <name type="scientific">Shewanella psychropiezotolerans</name>
    <dbReference type="NCBI Taxonomy" id="2593655"/>
    <lineage>
        <taxon>Bacteria</taxon>
        <taxon>Pseudomonadati</taxon>
        <taxon>Pseudomonadota</taxon>
        <taxon>Gammaproteobacteria</taxon>
        <taxon>Alteromonadales</taxon>
        <taxon>Shewanellaceae</taxon>
        <taxon>Shewanella</taxon>
    </lineage>
</organism>
<protein>
    <submittedName>
        <fullName evidence="1">Uncharacterized protein</fullName>
    </submittedName>
</protein>
<evidence type="ECO:0000313" key="1">
    <source>
        <dbReference type="EMBL" id="QDO84996.1"/>
    </source>
</evidence>
<dbReference type="RefSeq" id="WP_144047342.1">
    <property type="nucleotide sequence ID" value="NZ_CP041614.1"/>
</dbReference>
<evidence type="ECO:0000313" key="2">
    <source>
        <dbReference type="Proteomes" id="UP000315947"/>
    </source>
</evidence>
<name>A0ABX5X6W2_9GAMM</name>
<gene>
    <name evidence="1" type="ORF">FM037_19410</name>
</gene>
<dbReference type="Proteomes" id="UP000315947">
    <property type="component" value="Chromosome"/>
</dbReference>
<accession>A0ABX5X6W2</accession>
<sequence length="146" mass="16935">MCVQAGAAQKQLCLLNARFNYLTERSERLLYGYIDEVGELNTASDEFYHLSQFVSETLTSLKTDKPEFALRIKETHENLARLEQVLVEAIQTLINRFELLLVHQSELYHRYSALNTQNSDRLKCAQPWSVKLFLCSLGNRFQSVLF</sequence>
<keyword evidence="2" id="KW-1185">Reference proteome</keyword>
<dbReference type="EMBL" id="CP041614">
    <property type="protein sequence ID" value="QDO84996.1"/>
    <property type="molecule type" value="Genomic_DNA"/>
</dbReference>